<gene>
    <name evidence="2" type="ORF">DY000_02013317</name>
</gene>
<evidence type="ECO:0000259" key="1">
    <source>
        <dbReference type="Pfam" id="PF25576"/>
    </source>
</evidence>
<dbReference type="EMBL" id="QGKV02000759">
    <property type="protein sequence ID" value="KAF3567394.1"/>
    <property type="molecule type" value="Genomic_DNA"/>
</dbReference>
<reference evidence="2 3" key="1">
    <citation type="journal article" date="2020" name="BMC Genomics">
        <title>Intraspecific diversification of the crop wild relative Brassica cretica Lam. using demographic model selection.</title>
        <authorList>
            <person name="Kioukis A."/>
            <person name="Michalopoulou V.A."/>
            <person name="Briers L."/>
            <person name="Pirintsos S."/>
            <person name="Studholme D.J."/>
            <person name="Pavlidis P."/>
            <person name="Sarris P.F."/>
        </authorList>
    </citation>
    <scope>NUCLEOTIDE SEQUENCE [LARGE SCALE GENOMIC DNA]</scope>
    <source>
        <strain evidence="3">cv. PFS-1207/04</strain>
    </source>
</reference>
<comment type="caution">
    <text evidence="2">The sequence shown here is derived from an EMBL/GenBank/DDBJ whole genome shotgun (WGS) entry which is preliminary data.</text>
</comment>
<evidence type="ECO:0000313" key="3">
    <source>
        <dbReference type="Proteomes" id="UP000266723"/>
    </source>
</evidence>
<sequence>MANSFTFLADLKAGRCSNNEEAIQHVSWTIAEFSFSVMEFQQRKCCVILELSSNLPRVLEVCTSAIPQAFLDGTDTNPSRLTEEGTNVPKVALPEVVVPGRDDKDGLCFQCRTAVASPTKDHRPEQQLNLHKQCSYPSQLELSAISLATWEGSELAKAFFDHRDNAELLGPCFVLFLSGGITIQVHYILVQVLYSLSFCWVFEPLKLFIIISSLPPRFRESSRDSVSLKVKAFTLLVTLWVNTALSLRRSVSCCLFSRSDHQLSVPPVLLLHGCDFVSSGSSTQVSQVGQVVGDLRLSSNLAVILY</sequence>
<keyword evidence="3" id="KW-1185">Reference proteome</keyword>
<name>A0ABQ7D8J8_BRACR</name>
<protein>
    <recommendedName>
        <fullName evidence="1">E3 ubiquitin-protein ligase RNF123/RKP TPR repeat domain-containing protein</fullName>
    </recommendedName>
</protein>
<organism evidence="2 3">
    <name type="scientific">Brassica cretica</name>
    <name type="common">Mustard</name>
    <dbReference type="NCBI Taxonomy" id="69181"/>
    <lineage>
        <taxon>Eukaryota</taxon>
        <taxon>Viridiplantae</taxon>
        <taxon>Streptophyta</taxon>
        <taxon>Embryophyta</taxon>
        <taxon>Tracheophyta</taxon>
        <taxon>Spermatophyta</taxon>
        <taxon>Magnoliopsida</taxon>
        <taxon>eudicotyledons</taxon>
        <taxon>Gunneridae</taxon>
        <taxon>Pentapetalae</taxon>
        <taxon>rosids</taxon>
        <taxon>malvids</taxon>
        <taxon>Brassicales</taxon>
        <taxon>Brassicaceae</taxon>
        <taxon>Brassiceae</taxon>
        <taxon>Brassica</taxon>
    </lineage>
</organism>
<evidence type="ECO:0000313" key="2">
    <source>
        <dbReference type="EMBL" id="KAF3567394.1"/>
    </source>
</evidence>
<dbReference type="InterPro" id="IPR057987">
    <property type="entry name" value="TPR_RNF123/RKP"/>
</dbReference>
<proteinExistence type="predicted"/>
<dbReference type="Proteomes" id="UP000266723">
    <property type="component" value="Unassembled WGS sequence"/>
</dbReference>
<feature type="domain" description="E3 ubiquitin-protein ligase RNF123/RKP TPR repeat" evidence="1">
    <location>
        <begin position="31"/>
        <end position="83"/>
    </location>
</feature>
<accession>A0ABQ7D8J8</accession>
<dbReference type="Pfam" id="PF25576">
    <property type="entry name" value="TPR_RNF123"/>
    <property type="match status" value="1"/>
</dbReference>